<organism evidence="2 3">
    <name type="scientific">Podospora australis</name>
    <dbReference type="NCBI Taxonomy" id="1536484"/>
    <lineage>
        <taxon>Eukaryota</taxon>
        <taxon>Fungi</taxon>
        <taxon>Dikarya</taxon>
        <taxon>Ascomycota</taxon>
        <taxon>Pezizomycotina</taxon>
        <taxon>Sordariomycetes</taxon>
        <taxon>Sordariomycetidae</taxon>
        <taxon>Sordariales</taxon>
        <taxon>Podosporaceae</taxon>
        <taxon>Podospora</taxon>
    </lineage>
</organism>
<accession>A0AAN6WRX4</accession>
<feature type="region of interest" description="Disordered" evidence="1">
    <location>
        <begin position="326"/>
        <end position="345"/>
    </location>
</feature>
<dbReference type="AlphaFoldDB" id="A0AAN6WRX4"/>
<dbReference type="Proteomes" id="UP001302126">
    <property type="component" value="Unassembled WGS sequence"/>
</dbReference>
<evidence type="ECO:0000313" key="3">
    <source>
        <dbReference type="Proteomes" id="UP001302126"/>
    </source>
</evidence>
<sequence length="483" mass="53494">MARDQNHLPLEIQQTALLQLLTNSLVLSRTAPYLSCYDVLNLAATSRAFRYLIYQTPQVFRRLDLGNVKTAQFDVDAIDHGGETWRNVQVDENLTEDDFYSGPLRGIFYNLKRFDILRDVQVLTLDGLSVTAELIHDILIDPAFSVRILSIRDVKNLNNRKLRQALQYACRDSRPEGTPRLQGLYVFGPKEPTPGALIKEQSMSPSPTSPAAVAAAWNSKSQKALTASLAEEPEAWYERRGKQFPHRIDQEWASTLVACDGIIAFDAVLCTGPRHLNSPAWGKVNIEALNAAAASPASASIPHFQVATHSLGGCAGCGSAPEGWTTWGEDGHSRDRDTRRSSNIGKFPLLAPPPVHSSTLGAAMCPSGQSVRPHHPFANKAEKKKARFVPRCFDCIRDRYCTGCNQWWCETCYAGAGANSGPDQAHVIKSCWECGMNCKECIDTTQRMCKRCGGGYCLIHNEGSDLVACDWCVGRSRRFRELY</sequence>
<feature type="compositionally biased region" description="Basic and acidic residues" evidence="1">
    <location>
        <begin position="329"/>
        <end position="340"/>
    </location>
</feature>
<protein>
    <recommendedName>
        <fullName evidence="4">F-box domain-containing protein</fullName>
    </recommendedName>
</protein>
<keyword evidence="3" id="KW-1185">Reference proteome</keyword>
<gene>
    <name evidence="2" type="ORF">QBC35DRAFT_499698</name>
</gene>
<reference evidence="2" key="1">
    <citation type="journal article" date="2023" name="Mol. Phylogenet. Evol.">
        <title>Genome-scale phylogeny and comparative genomics of the fungal order Sordariales.</title>
        <authorList>
            <person name="Hensen N."/>
            <person name="Bonometti L."/>
            <person name="Westerberg I."/>
            <person name="Brannstrom I.O."/>
            <person name="Guillou S."/>
            <person name="Cros-Aarteil S."/>
            <person name="Calhoun S."/>
            <person name="Haridas S."/>
            <person name="Kuo A."/>
            <person name="Mondo S."/>
            <person name="Pangilinan J."/>
            <person name="Riley R."/>
            <person name="LaButti K."/>
            <person name="Andreopoulos B."/>
            <person name="Lipzen A."/>
            <person name="Chen C."/>
            <person name="Yan M."/>
            <person name="Daum C."/>
            <person name="Ng V."/>
            <person name="Clum A."/>
            <person name="Steindorff A."/>
            <person name="Ohm R.A."/>
            <person name="Martin F."/>
            <person name="Silar P."/>
            <person name="Natvig D.O."/>
            <person name="Lalanne C."/>
            <person name="Gautier V."/>
            <person name="Ament-Velasquez S.L."/>
            <person name="Kruys A."/>
            <person name="Hutchinson M.I."/>
            <person name="Powell A.J."/>
            <person name="Barry K."/>
            <person name="Miller A.N."/>
            <person name="Grigoriev I.V."/>
            <person name="Debuchy R."/>
            <person name="Gladieux P."/>
            <person name="Hiltunen Thoren M."/>
            <person name="Johannesson H."/>
        </authorList>
    </citation>
    <scope>NUCLEOTIDE SEQUENCE</scope>
    <source>
        <strain evidence="2">PSN309</strain>
    </source>
</reference>
<reference evidence="2" key="2">
    <citation type="submission" date="2023-05" db="EMBL/GenBank/DDBJ databases">
        <authorList>
            <consortium name="Lawrence Berkeley National Laboratory"/>
            <person name="Steindorff A."/>
            <person name="Hensen N."/>
            <person name="Bonometti L."/>
            <person name="Westerberg I."/>
            <person name="Brannstrom I.O."/>
            <person name="Guillou S."/>
            <person name="Cros-Aarteil S."/>
            <person name="Calhoun S."/>
            <person name="Haridas S."/>
            <person name="Kuo A."/>
            <person name="Mondo S."/>
            <person name="Pangilinan J."/>
            <person name="Riley R."/>
            <person name="Labutti K."/>
            <person name="Andreopoulos B."/>
            <person name="Lipzen A."/>
            <person name="Chen C."/>
            <person name="Yanf M."/>
            <person name="Daum C."/>
            <person name="Ng V."/>
            <person name="Clum A."/>
            <person name="Ohm R."/>
            <person name="Martin F."/>
            <person name="Silar P."/>
            <person name="Natvig D."/>
            <person name="Lalanne C."/>
            <person name="Gautier V."/>
            <person name="Ament-Velasquez S.L."/>
            <person name="Kruys A."/>
            <person name="Hutchinson M.I."/>
            <person name="Powell A.J."/>
            <person name="Barry K."/>
            <person name="Miller A.N."/>
            <person name="Grigoriev I.V."/>
            <person name="Debuchy R."/>
            <person name="Gladieux P."/>
            <person name="Thoren M.H."/>
            <person name="Johannesson H."/>
        </authorList>
    </citation>
    <scope>NUCLEOTIDE SEQUENCE</scope>
    <source>
        <strain evidence="2">PSN309</strain>
    </source>
</reference>
<comment type="caution">
    <text evidence="2">The sequence shown here is derived from an EMBL/GenBank/DDBJ whole genome shotgun (WGS) entry which is preliminary data.</text>
</comment>
<dbReference type="EMBL" id="MU864410">
    <property type="protein sequence ID" value="KAK4187050.1"/>
    <property type="molecule type" value="Genomic_DNA"/>
</dbReference>
<proteinExistence type="predicted"/>
<evidence type="ECO:0008006" key="4">
    <source>
        <dbReference type="Google" id="ProtNLM"/>
    </source>
</evidence>
<evidence type="ECO:0000313" key="2">
    <source>
        <dbReference type="EMBL" id="KAK4187050.1"/>
    </source>
</evidence>
<name>A0AAN6WRX4_9PEZI</name>
<evidence type="ECO:0000256" key="1">
    <source>
        <dbReference type="SAM" id="MobiDB-lite"/>
    </source>
</evidence>